<name>A0A318RV00_WILLI</name>
<dbReference type="Pfam" id="PF04932">
    <property type="entry name" value="Wzy_C"/>
    <property type="match status" value="1"/>
</dbReference>
<accession>A0A318RV00</accession>
<dbReference type="Proteomes" id="UP000247591">
    <property type="component" value="Unassembled WGS sequence"/>
</dbReference>
<evidence type="ECO:0000256" key="2">
    <source>
        <dbReference type="ARBA" id="ARBA00022692"/>
    </source>
</evidence>
<evidence type="ECO:0000256" key="5">
    <source>
        <dbReference type="SAM" id="Phobius"/>
    </source>
</evidence>
<evidence type="ECO:0000256" key="4">
    <source>
        <dbReference type="ARBA" id="ARBA00023136"/>
    </source>
</evidence>
<feature type="transmembrane region" description="Helical" evidence="5">
    <location>
        <begin position="45"/>
        <end position="65"/>
    </location>
</feature>
<keyword evidence="4 5" id="KW-0472">Membrane</keyword>
<feature type="transmembrane region" description="Helical" evidence="5">
    <location>
        <begin position="390"/>
        <end position="407"/>
    </location>
</feature>
<proteinExistence type="predicted"/>
<feature type="domain" description="O-antigen ligase-related" evidence="6">
    <location>
        <begin position="229"/>
        <end position="370"/>
    </location>
</feature>
<feature type="transmembrane region" description="Helical" evidence="5">
    <location>
        <begin position="120"/>
        <end position="141"/>
    </location>
</feature>
<evidence type="ECO:0000313" key="7">
    <source>
        <dbReference type="EMBL" id="PYE20200.1"/>
    </source>
</evidence>
<keyword evidence="3 5" id="KW-1133">Transmembrane helix</keyword>
<evidence type="ECO:0000256" key="3">
    <source>
        <dbReference type="ARBA" id="ARBA00022989"/>
    </source>
</evidence>
<comment type="subcellular location">
    <subcellularLocation>
        <location evidence="1">Membrane</location>
        <topology evidence="1">Multi-pass membrane protein</topology>
    </subcellularLocation>
</comment>
<feature type="transmembrane region" description="Helical" evidence="5">
    <location>
        <begin position="263"/>
        <end position="282"/>
    </location>
</feature>
<dbReference type="InterPro" id="IPR051533">
    <property type="entry name" value="WaaL-like"/>
</dbReference>
<keyword evidence="8" id="KW-1185">Reference proteome</keyword>
<organism evidence="7 8">
    <name type="scientific">Williamsia limnetica</name>
    <dbReference type="NCBI Taxonomy" id="882452"/>
    <lineage>
        <taxon>Bacteria</taxon>
        <taxon>Bacillati</taxon>
        <taxon>Actinomycetota</taxon>
        <taxon>Actinomycetes</taxon>
        <taxon>Mycobacteriales</taxon>
        <taxon>Nocardiaceae</taxon>
        <taxon>Williamsia</taxon>
    </lineage>
</organism>
<dbReference type="EMBL" id="QJSP01000002">
    <property type="protein sequence ID" value="PYE20200.1"/>
    <property type="molecule type" value="Genomic_DNA"/>
</dbReference>
<feature type="transmembrane region" description="Helical" evidence="5">
    <location>
        <begin position="71"/>
        <end position="94"/>
    </location>
</feature>
<evidence type="ECO:0000256" key="1">
    <source>
        <dbReference type="ARBA" id="ARBA00004141"/>
    </source>
</evidence>
<protein>
    <submittedName>
        <fullName evidence="7">O-antigen ligase-like membrane protein</fullName>
    </submittedName>
</protein>
<keyword evidence="2 5" id="KW-0812">Transmembrane</keyword>
<dbReference type="InterPro" id="IPR007016">
    <property type="entry name" value="O-antigen_ligase-rel_domated"/>
</dbReference>
<feature type="transmembrane region" description="Helical" evidence="5">
    <location>
        <begin position="229"/>
        <end position="257"/>
    </location>
</feature>
<dbReference type="GO" id="GO:0016874">
    <property type="term" value="F:ligase activity"/>
    <property type="evidence" value="ECO:0007669"/>
    <property type="project" value="UniProtKB-KW"/>
</dbReference>
<evidence type="ECO:0000313" key="8">
    <source>
        <dbReference type="Proteomes" id="UP000247591"/>
    </source>
</evidence>
<evidence type="ECO:0000259" key="6">
    <source>
        <dbReference type="Pfam" id="PF04932"/>
    </source>
</evidence>
<feature type="transmembrane region" description="Helical" evidence="5">
    <location>
        <begin position="198"/>
        <end position="217"/>
    </location>
</feature>
<gene>
    <name evidence="7" type="ORF">DFR67_102338</name>
</gene>
<reference evidence="7 8" key="1">
    <citation type="submission" date="2018-06" db="EMBL/GenBank/DDBJ databases">
        <title>Genomic Encyclopedia of Type Strains, Phase IV (KMG-IV): sequencing the most valuable type-strain genomes for metagenomic binning, comparative biology and taxonomic classification.</title>
        <authorList>
            <person name="Goeker M."/>
        </authorList>
    </citation>
    <scope>NUCLEOTIDE SEQUENCE [LARGE SCALE GENOMIC DNA]</scope>
    <source>
        <strain evidence="7 8">DSM 45521</strain>
    </source>
</reference>
<comment type="caution">
    <text evidence="7">The sequence shown here is derived from an EMBL/GenBank/DDBJ whole genome shotgun (WGS) entry which is preliminary data.</text>
</comment>
<dbReference type="PANTHER" id="PTHR37422:SF13">
    <property type="entry name" value="LIPOPOLYSACCHARIDE BIOSYNTHESIS PROTEIN PA4999-RELATED"/>
    <property type="match status" value="1"/>
</dbReference>
<feature type="transmembrane region" description="Helical" evidence="5">
    <location>
        <begin position="357"/>
        <end position="378"/>
    </location>
</feature>
<dbReference type="PANTHER" id="PTHR37422">
    <property type="entry name" value="TEICHURONIC ACID BIOSYNTHESIS PROTEIN TUAE"/>
    <property type="match status" value="1"/>
</dbReference>
<feature type="transmembrane region" description="Helical" evidence="5">
    <location>
        <begin position="147"/>
        <end position="166"/>
    </location>
</feature>
<feature type="transmembrane region" description="Helical" evidence="5">
    <location>
        <begin position="413"/>
        <end position="433"/>
    </location>
</feature>
<keyword evidence="7" id="KW-0436">Ligase</keyword>
<dbReference type="AlphaFoldDB" id="A0A318RV00"/>
<sequence length="454" mass="48557">MTKSGYGRLQSVEGGLRDTSKPRLQDSVSGRHSARVPVLDRAPRMPLVVSIAVLWALSVDTLTMVDLGPLSLSGLATLGVSVALLVVSIGVYLVRDDIPPIGFSYRFEPYLADRYHGSKLPWPFVVFLTVTACGLVLAPSPDGLQNLAVYAMFGLAIPVAAAYCSAGSADRTLLWLRNAGLVVGGVTAAQSITGVDVYGPRSAALVLVVCIAVTLARPKVSLFDWVLPLLLFVSCALTLSRTALFVAAILFPISLLFTAGRNGLVKLVAVAVPVYTIMYFLVTNWAPLRNRFTEGDSAYAVGGIDLNTSGRAVLWRMTIDSWRESPLFGQGAGSASAMISSRFSNKISHPHNDYLRILHDFGIVGFIPFVIALVWLVALVTKRARTLRHPIHRGAALAIIAVVIIALTDNVFVYPFVMLPVGVLVGLSLAYTLRGSVGRQRAVAVAETGKWGSG</sequence>
<dbReference type="GO" id="GO:0016020">
    <property type="term" value="C:membrane"/>
    <property type="evidence" value="ECO:0007669"/>
    <property type="project" value="UniProtKB-SubCell"/>
</dbReference>